<accession>A0A931IZY6</accession>
<dbReference type="PRINTS" id="PR01438">
    <property type="entry name" value="UNVRSLSTRESS"/>
</dbReference>
<dbReference type="CDD" id="cd00293">
    <property type="entry name" value="USP-like"/>
    <property type="match status" value="1"/>
</dbReference>
<reference evidence="3" key="1">
    <citation type="submission" date="2020-12" db="EMBL/GenBank/DDBJ databases">
        <title>The genome sequence of Inhella sp. 4Y17.</title>
        <authorList>
            <person name="Liu Y."/>
        </authorList>
    </citation>
    <scope>NUCLEOTIDE SEQUENCE</scope>
    <source>
        <strain evidence="3">4Y10</strain>
    </source>
</reference>
<evidence type="ECO:0000256" key="1">
    <source>
        <dbReference type="ARBA" id="ARBA00008791"/>
    </source>
</evidence>
<keyword evidence="4" id="KW-1185">Reference proteome</keyword>
<feature type="domain" description="UspA" evidence="2">
    <location>
        <begin position="233"/>
        <end position="282"/>
    </location>
</feature>
<dbReference type="EMBL" id="JAEDAL010000009">
    <property type="protein sequence ID" value="MBH9554115.1"/>
    <property type="molecule type" value="Genomic_DNA"/>
</dbReference>
<dbReference type="PANTHER" id="PTHR46268:SF15">
    <property type="entry name" value="UNIVERSAL STRESS PROTEIN HP_0031"/>
    <property type="match status" value="1"/>
</dbReference>
<organism evidence="3 4">
    <name type="scientific">Inhella gelatinilytica</name>
    <dbReference type="NCBI Taxonomy" id="2795030"/>
    <lineage>
        <taxon>Bacteria</taxon>
        <taxon>Pseudomonadati</taxon>
        <taxon>Pseudomonadota</taxon>
        <taxon>Betaproteobacteria</taxon>
        <taxon>Burkholderiales</taxon>
        <taxon>Sphaerotilaceae</taxon>
        <taxon>Inhella</taxon>
    </lineage>
</organism>
<evidence type="ECO:0000313" key="3">
    <source>
        <dbReference type="EMBL" id="MBH9554115.1"/>
    </source>
</evidence>
<name>A0A931IZY6_9BURK</name>
<dbReference type="Pfam" id="PF00582">
    <property type="entry name" value="Usp"/>
    <property type="match status" value="2"/>
</dbReference>
<dbReference type="InterPro" id="IPR006016">
    <property type="entry name" value="UspA"/>
</dbReference>
<dbReference type="InterPro" id="IPR006015">
    <property type="entry name" value="Universal_stress_UspA"/>
</dbReference>
<gene>
    <name evidence="3" type="ORF">I7X43_14815</name>
</gene>
<dbReference type="Proteomes" id="UP000620139">
    <property type="component" value="Unassembled WGS sequence"/>
</dbReference>
<dbReference type="PANTHER" id="PTHR46268">
    <property type="entry name" value="STRESS RESPONSE PROTEIN NHAX"/>
    <property type="match status" value="1"/>
</dbReference>
<evidence type="ECO:0000313" key="4">
    <source>
        <dbReference type="Proteomes" id="UP000620139"/>
    </source>
</evidence>
<evidence type="ECO:0000259" key="2">
    <source>
        <dbReference type="Pfam" id="PF00582"/>
    </source>
</evidence>
<dbReference type="RefSeq" id="WP_198101730.1">
    <property type="nucleotide sequence ID" value="NZ_JAEDAL010000009.1"/>
</dbReference>
<protein>
    <submittedName>
        <fullName evidence="3">Universal stress protein</fullName>
    </submittedName>
</protein>
<dbReference type="SUPFAM" id="SSF52402">
    <property type="entry name" value="Adenine nucleotide alpha hydrolases-like"/>
    <property type="match status" value="2"/>
</dbReference>
<dbReference type="AlphaFoldDB" id="A0A931IZY6"/>
<sequence>MPALRQVLVHFFDADRSRDTLRWGAELARRQGAALQVCLAIDSVAGGAYLSPETAAMATQLGVEQMQALRAAVTGQLSQFAADLPTSVLTSTMDPLGHLVTASHGADLLVIRQPESEAGLGAGLTARLLVSALCPVLVLPHVGAPVQIGDSILVAWSHQRESGRALRDALPLLRGARTVEVLSLQDGASASPGWTEMQGWLGRQGLAATCTRLPAHSEGSMTDRLRRGWEPDASVAETLLNRAADSGADLIVCGAYGHSRAWELVLGGVTQTLLRSMTVPVLFSH</sequence>
<feature type="domain" description="UspA" evidence="2">
    <location>
        <begin position="9"/>
        <end position="140"/>
    </location>
</feature>
<comment type="caution">
    <text evidence="3">The sequence shown here is derived from an EMBL/GenBank/DDBJ whole genome shotgun (WGS) entry which is preliminary data.</text>
</comment>
<comment type="similarity">
    <text evidence="1">Belongs to the universal stress protein A family.</text>
</comment>
<dbReference type="Gene3D" id="3.40.50.12370">
    <property type="match status" value="1"/>
</dbReference>
<proteinExistence type="inferred from homology"/>